<proteinExistence type="predicted"/>
<dbReference type="EMBL" id="SWCJ01000012">
    <property type="protein sequence ID" value="TKB53276.1"/>
    <property type="molecule type" value="Genomic_DNA"/>
</dbReference>
<keyword evidence="3" id="KW-1185">Reference proteome</keyword>
<dbReference type="RefSeq" id="WP_136864143.1">
    <property type="nucleotide sequence ID" value="NZ_SWCJ01000012.1"/>
</dbReference>
<dbReference type="AlphaFoldDB" id="A0A4V5NYE4"/>
<dbReference type="OrthoDB" id="9950109at2"/>
<protein>
    <submittedName>
        <fullName evidence="2">Uncharacterized protein</fullName>
    </submittedName>
</protein>
<accession>A0A4V5NYE4</accession>
<reference evidence="2 3" key="1">
    <citation type="submission" date="2019-04" db="EMBL/GenBank/DDBJ databases">
        <authorList>
            <person name="Hwang J.C."/>
        </authorList>
    </citation>
    <scope>NUCLEOTIDE SEQUENCE [LARGE SCALE GENOMIC DNA]</scope>
    <source>
        <strain evidence="2 3">IMCC35002</strain>
    </source>
</reference>
<organism evidence="2 3">
    <name type="scientific">Ferrimonas aestuarii</name>
    <dbReference type="NCBI Taxonomy" id="2569539"/>
    <lineage>
        <taxon>Bacteria</taxon>
        <taxon>Pseudomonadati</taxon>
        <taxon>Pseudomonadota</taxon>
        <taxon>Gammaproteobacteria</taxon>
        <taxon>Alteromonadales</taxon>
        <taxon>Ferrimonadaceae</taxon>
        <taxon>Ferrimonas</taxon>
    </lineage>
</organism>
<gene>
    <name evidence="2" type="ORF">FCL42_14485</name>
</gene>
<feature type="transmembrane region" description="Helical" evidence="1">
    <location>
        <begin position="34"/>
        <end position="56"/>
    </location>
</feature>
<keyword evidence="1" id="KW-1133">Transmembrane helix</keyword>
<keyword evidence="1" id="KW-0472">Membrane</keyword>
<evidence type="ECO:0000256" key="1">
    <source>
        <dbReference type="SAM" id="Phobius"/>
    </source>
</evidence>
<comment type="caution">
    <text evidence="2">The sequence shown here is derived from an EMBL/GenBank/DDBJ whole genome shotgun (WGS) entry which is preliminary data.</text>
</comment>
<sequence length="73" mass="8305">MALFFFSLLIWEQIISYQVEVAFWGEPFPHHGDLIAALVCGGGFLYYANALGNFLLDLHLNSKVERSETQINQ</sequence>
<keyword evidence="1" id="KW-0812">Transmembrane</keyword>
<name>A0A4V5NYE4_9GAMM</name>
<evidence type="ECO:0000313" key="3">
    <source>
        <dbReference type="Proteomes" id="UP000305675"/>
    </source>
</evidence>
<evidence type="ECO:0000313" key="2">
    <source>
        <dbReference type="EMBL" id="TKB53276.1"/>
    </source>
</evidence>
<dbReference type="Proteomes" id="UP000305675">
    <property type="component" value="Unassembled WGS sequence"/>
</dbReference>